<dbReference type="OMA" id="CCESSVE"/>
<dbReference type="InterPro" id="IPR046959">
    <property type="entry name" value="PRK1-6/SRF4-like"/>
</dbReference>
<reference evidence="14" key="1">
    <citation type="journal article" date="2017" name="Nature">
        <title>The genome of Chenopodium quinoa.</title>
        <authorList>
            <person name="Jarvis D.E."/>
            <person name="Ho Y.S."/>
            <person name="Lightfoot D.J."/>
            <person name="Schmoeckel S.M."/>
            <person name="Li B."/>
            <person name="Borm T.J.A."/>
            <person name="Ohyanagi H."/>
            <person name="Mineta K."/>
            <person name="Michell C.T."/>
            <person name="Saber N."/>
            <person name="Kharbatia N.M."/>
            <person name="Rupper R.R."/>
            <person name="Sharp A.R."/>
            <person name="Dally N."/>
            <person name="Boughton B.A."/>
            <person name="Woo Y.H."/>
            <person name="Gao G."/>
            <person name="Schijlen E.G.W.M."/>
            <person name="Guo X."/>
            <person name="Momin A.A."/>
            <person name="Negrao S."/>
            <person name="Al-Babili S."/>
            <person name="Gehring C."/>
            <person name="Roessner U."/>
            <person name="Jung C."/>
            <person name="Murphy K."/>
            <person name="Arold S.T."/>
            <person name="Gojobori T."/>
            <person name="van der Linden C.G."/>
            <person name="van Loo E.N."/>
            <person name="Jellen E.N."/>
            <person name="Maughan P.J."/>
            <person name="Tester M."/>
        </authorList>
    </citation>
    <scope>NUCLEOTIDE SEQUENCE [LARGE SCALE GENOMIC DNA]</scope>
    <source>
        <strain evidence="14">cv. PI 614886</strain>
    </source>
</reference>
<keyword evidence="8 11" id="KW-0472">Membrane</keyword>
<reference evidence="14" key="2">
    <citation type="submission" date="2021-03" db="UniProtKB">
        <authorList>
            <consortium name="EnsemblPlants"/>
        </authorList>
    </citation>
    <scope>IDENTIFICATION</scope>
</reference>
<dbReference type="InterPro" id="IPR001611">
    <property type="entry name" value="Leu-rich_rpt"/>
</dbReference>
<keyword evidence="3" id="KW-0433">Leucine-rich repeat</keyword>
<feature type="region of interest" description="Disordered" evidence="10">
    <location>
        <begin position="622"/>
        <end position="649"/>
    </location>
</feature>
<dbReference type="Gene3D" id="3.80.10.10">
    <property type="entry name" value="Ribonuclease Inhibitor"/>
    <property type="match status" value="2"/>
</dbReference>
<dbReference type="EnsemblPlants" id="AUR62038722-RA">
    <property type="protein sequence ID" value="AUR62038722-RA:cds"/>
    <property type="gene ID" value="AUR62038722"/>
</dbReference>
<dbReference type="InterPro" id="IPR032675">
    <property type="entry name" value="LRR_dom_sf"/>
</dbReference>
<dbReference type="Pfam" id="PF08263">
    <property type="entry name" value="LRRNT_2"/>
    <property type="match status" value="1"/>
</dbReference>
<keyword evidence="7 11" id="KW-1133">Transmembrane helix</keyword>
<dbReference type="InterPro" id="IPR011009">
    <property type="entry name" value="Kinase-like_dom_sf"/>
</dbReference>
<dbReference type="Pfam" id="PF00069">
    <property type="entry name" value="Pkinase"/>
    <property type="match status" value="1"/>
</dbReference>
<dbReference type="OrthoDB" id="418615at2759"/>
<evidence type="ECO:0000256" key="4">
    <source>
        <dbReference type="ARBA" id="ARBA00022692"/>
    </source>
</evidence>
<feature type="signal peptide" evidence="12">
    <location>
        <begin position="1"/>
        <end position="27"/>
    </location>
</feature>
<evidence type="ECO:0000256" key="11">
    <source>
        <dbReference type="SAM" id="Phobius"/>
    </source>
</evidence>
<organism evidence="14 15">
    <name type="scientific">Chenopodium quinoa</name>
    <name type="common">Quinoa</name>
    <dbReference type="NCBI Taxonomy" id="63459"/>
    <lineage>
        <taxon>Eukaryota</taxon>
        <taxon>Viridiplantae</taxon>
        <taxon>Streptophyta</taxon>
        <taxon>Embryophyta</taxon>
        <taxon>Tracheophyta</taxon>
        <taxon>Spermatophyta</taxon>
        <taxon>Magnoliopsida</taxon>
        <taxon>eudicotyledons</taxon>
        <taxon>Gunneridae</taxon>
        <taxon>Pentapetalae</taxon>
        <taxon>Caryophyllales</taxon>
        <taxon>Chenopodiaceae</taxon>
        <taxon>Chenopodioideae</taxon>
        <taxon>Atripliceae</taxon>
        <taxon>Chenopodium</taxon>
    </lineage>
</organism>
<keyword evidence="2" id="KW-0597">Phosphoprotein</keyword>
<proteinExistence type="predicted"/>
<dbReference type="RefSeq" id="XP_021729303.1">
    <property type="nucleotide sequence ID" value="XM_021873611.1"/>
</dbReference>
<feature type="transmembrane region" description="Helical" evidence="11">
    <location>
        <begin position="243"/>
        <end position="266"/>
    </location>
</feature>
<evidence type="ECO:0000256" key="8">
    <source>
        <dbReference type="ARBA" id="ARBA00023136"/>
    </source>
</evidence>
<dbReference type="SUPFAM" id="SSF56112">
    <property type="entry name" value="Protein kinase-like (PK-like)"/>
    <property type="match status" value="1"/>
</dbReference>
<evidence type="ECO:0000313" key="14">
    <source>
        <dbReference type="EnsemblPlants" id="AUR62038722-RA:cds"/>
    </source>
</evidence>
<comment type="subcellular location">
    <subcellularLocation>
        <location evidence="1">Membrane</location>
        <topology evidence="1">Single-pass membrane protein</topology>
    </subcellularLocation>
</comment>
<dbReference type="GeneID" id="110696319"/>
<keyword evidence="15" id="KW-1185">Reference proteome</keyword>
<feature type="domain" description="Protein kinase" evidence="13">
    <location>
        <begin position="340"/>
        <end position="614"/>
    </location>
</feature>
<evidence type="ECO:0000313" key="15">
    <source>
        <dbReference type="Proteomes" id="UP000596660"/>
    </source>
</evidence>
<dbReference type="Gramene" id="AUR62038722-RA">
    <property type="protein sequence ID" value="AUR62038722-RA:cds"/>
    <property type="gene ID" value="AUR62038722"/>
</dbReference>
<evidence type="ECO:0000256" key="12">
    <source>
        <dbReference type="SAM" id="SignalP"/>
    </source>
</evidence>
<dbReference type="SMR" id="A0A803N188"/>
<evidence type="ECO:0000256" key="3">
    <source>
        <dbReference type="ARBA" id="ARBA00022614"/>
    </source>
</evidence>
<feature type="chain" id="PRO_5030922913" description="Protein kinase domain-containing protein" evidence="12">
    <location>
        <begin position="28"/>
        <end position="649"/>
    </location>
</feature>
<dbReference type="Pfam" id="PF00560">
    <property type="entry name" value="LRR_1"/>
    <property type="match status" value="2"/>
</dbReference>
<dbReference type="PANTHER" id="PTHR48007:SF19">
    <property type="entry name" value="POLLEN RECEPTOR-LIKE KINASE 5"/>
    <property type="match status" value="1"/>
</dbReference>
<keyword evidence="4 11" id="KW-0812">Transmembrane</keyword>
<gene>
    <name evidence="14" type="primary">LOC110696319</name>
</gene>
<evidence type="ECO:0000256" key="9">
    <source>
        <dbReference type="ARBA" id="ARBA00023170"/>
    </source>
</evidence>
<dbReference type="KEGG" id="cqi:110696319"/>
<accession>A0A803N188</accession>
<dbReference type="GO" id="GO:0004672">
    <property type="term" value="F:protein kinase activity"/>
    <property type="evidence" value="ECO:0007669"/>
    <property type="project" value="InterPro"/>
</dbReference>
<evidence type="ECO:0000256" key="10">
    <source>
        <dbReference type="SAM" id="MobiDB-lite"/>
    </source>
</evidence>
<dbReference type="AlphaFoldDB" id="A0A803N188"/>
<evidence type="ECO:0000256" key="2">
    <source>
        <dbReference type="ARBA" id="ARBA00022553"/>
    </source>
</evidence>
<dbReference type="InterPro" id="IPR013210">
    <property type="entry name" value="LRR_N_plant-typ"/>
</dbReference>
<evidence type="ECO:0000256" key="5">
    <source>
        <dbReference type="ARBA" id="ARBA00022729"/>
    </source>
</evidence>
<dbReference type="SUPFAM" id="SSF52058">
    <property type="entry name" value="L domain-like"/>
    <property type="match status" value="1"/>
</dbReference>
<evidence type="ECO:0000259" key="13">
    <source>
        <dbReference type="PROSITE" id="PS50011"/>
    </source>
</evidence>
<dbReference type="Proteomes" id="UP000596660">
    <property type="component" value="Unplaced"/>
</dbReference>
<name>A0A803N188_CHEQI</name>
<dbReference type="Gene3D" id="1.10.510.10">
    <property type="entry name" value="Transferase(Phosphotransferase) domain 1"/>
    <property type="match status" value="1"/>
</dbReference>
<evidence type="ECO:0000256" key="6">
    <source>
        <dbReference type="ARBA" id="ARBA00022737"/>
    </source>
</evidence>
<dbReference type="FunFam" id="1.10.510.10:FF:000480">
    <property type="entry name" value="Pollen receptor-like kinase 1"/>
    <property type="match status" value="1"/>
</dbReference>
<dbReference type="GO" id="GO:0016020">
    <property type="term" value="C:membrane"/>
    <property type="evidence" value="ECO:0007669"/>
    <property type="project" value="UniProtKB-SubCell"/>
</dbReference>
<evidence type="ECO:0000256" key="7">
    <source>
        <dbReference type="ARBA" id="ARBA00022989"/>
    </source>
</evidence>
<feature type="compositionally biased region" description="Low complexity" evidence="10">
    <location>
        <begin position="627"/>
        <end position="642"/>
    </location>
</feature>
<dbReference type="InterPro" id="IPR000719">
    <property type="entry name" value="Prot_kinase_dom"/>
</dbReference>
<sequence length="649" mass="73133">MLAYHKTIWLNNVVFLLWVMVILQVEAANDAEILLKFKQSLLNTDALSTWETSNVQPCTNNTRNWVGVICNRGSLFGLQLENMKLKGTIDIDTLAQLSTLRTISVMNNSLDGPFPAINKLGRLRSVFFSYNNFSGEIHDDAFEHMAVLKKVHLANNSFTGNVPKSLANLAMLLEVTLENNQFYGHVPNFKSSELKVFNISNNYFDGQVPPFLAHMNTSTYLGNPGLCGSPLPACKPSIHKNSLSMVLIIVITVALLLFMTGVFIVLTKYRGTNTGKQITARDVEMLPHEKAKLKQGGNDLYPNNQARALERPTSYKKSDNGKLCFLRNDRQKFEMQDLLKASAEVLGSGSFGSSYKAAIIGGPTFVVKRFRQMNNVGKEEFQELIKKLGRLRHPNLLPLVAFFHKRDEKLIISDFVENGSLASHLHGKRTPDQPGLRWSTRLKIIKGVARGLAYLYRELAELALPHGHLKSSNVLLDDKFEPLLSDYAFTPLINKEHGEQVMAAYKSPEFTQNNTITKKTDVWCLGILILEILTGKFPANYLKHGKGGNDELATWVDSVIKEEWSSEMFDMEMRASRSCKGEMLKLLKIGMWCCEWNEEKRWSLRDAVEKIEELKDMDNDDLADFPSGRSFSSESSYSRIASITTEEVV</sequence>
<protein>
    <recommendedName>
        <fullName evidence="13">Protein kinase domain-containing protein</fullName>
    </recommendedName>
</protein>
<dbReference type="GO" id="GO:0005524">
    <property type="term" value="F:ATP binding"/>
    <property type="evidence" value="ECO:0007669"/>
    <property type="project" value="InterPro"/>
</dbReference>
<keyword evidence="6" id="KW-0677">Repeat</keyword>
<dbReference type="PROSITE" id="PS50011">
    <property type="entry name" value="PROTEIN_KINASE_DOM"/>
    <property type="match status" value="1"/>
</dbReference>
<keyword evidence="9" id="KW-0675">Receptor</keyword>
<dbReference type="PANTHER" id="PTHR48007">
    <property type="entry name" value="LEUCINE-RICH REPEAT RECEPTOR-LIKE PROTEIN KINASE PXC1"/>
    <property type="match status" value="1"/>
</dbReference>
<keyword evidence="5 12" id="KW-0732">Signal</keyword>
<evidence type="ECO:0000256" key="1">
    <source>
        <dbReference type="ARBA" id="ARBA00004167"/>
    </source>
</evidence>
<dbReference type="Gene3D" id="3.30.200.20">
    <property type="entry name" value="Phosphorylase Kinase, domain 1"/>
    <property type="match status" value="1"/>
</dbReference>